<organism evidence="3 4">
    <name type="scientific">Cellulomonas flavigena (strain ATCC 482 / DSM 20109 / BCRC 11376 / JCM 18109 / NBRC 3775 / NCIMB 8073 / NRS 134)</name>
    <dbReference type="NCBI Taxonomy" id="446466"/>
    <lineage>
        <taxon>Bacteria</taxon>
        <taxon>Bacillati</taxon>
        <taxon>Actinomycetota</taxon>
        <taxon>Actinomycetes</taxon>
        <taxon>Micrococcales</taxon>
        <taxon>Cellulomonadaceae</taxon>
        <taxon>Cellulomonas</taxon>
    </lineage>
</organism>
<dbReference type="STRING" id="446466.Cfla_2186"/>
<dbReference type="Proteomes" id="UP000000849">
    <property type="component" value="Chromosome"/>
</dbReference>
<dbReference type="RefSeq" id="WP_013117411.1">
    <property type="nucleotide sequence ID" value="NC_014151.1"/>
</dbReference>
<evidence type="ECO:0000313" key="4">
    <source>
        <dbReference type="Proteomes" id="UP000000849"/>
    </source>
</evidence>
<feature type="transmembrane region" description="Helical" evidence="2">
    <location>
        <begin position="152"/>
        <end position="171"/>
    </location>
</feature>
<name>D5UG54_CELFN</name>
<evidence type="ECO:0000256" key="1">
    <source>
        <dbReference type="SAM" id="MobiDB-lite"/>
    </source>
</evidence>
<dbReference type="KEGG" id="cfl:Cfla_2186"/>
<keyword evidence="2" id="KW-1133">Transmembrane helix</keyword>
<keyword evidence="2" id="KW-0472">Membrane</keyword>
<gene>
    <name evidence="3" type="ordered locus">Cfla_2186</name>
</gene>
<dbReference type="AlphaFoldDB" id="D5UG54"/>
<keyword evidence="4" id="KW-1185">Reference proteome</keyword>
<feature type="transmembrane region" description="Helical" evidence="2">
    <location>
        <begin position="92"/>
        <end position="110"/>
    </location>
</feature>
<accession>D5UG54</accession>
<feature type="transmembrane region" description="Helical" evidence="2">
    <location>
        <begin position="7"/>
        <end position="30"/>
    </location>
</feature>
<evidence type="ECO:0000313" key="3">
    <source>
        <dbReference type="EMBL" id="ADG75077.1"/>
    </source>
</evidence>
<keyword evidence="2" id="KW-0812">Transmembrane</keyword>
<sequence>MTSTQVLAGYGLDGLPVVVALACLFGIVMARSHLTYWAGRGVARGARREGEQRRGPRGWQRVVDRTARLSATPSARRGVAIVHRWGPVAVTLAYLTVGVQTTVFAGAGLLRMPYLRFTLASVPGALAWAVVWGTVGIGAVWGALALAAGSPAGLAALVVVVAVVVTTIVTLTRRRRRGEPRLAVGPPAGPRAAPGGAEVDR</sequence>
<dbReference type="HOGENOM" id="CLU_098209_1_0_11"/>
<feature type="region of interest" description="Disordered" evidence="1">
    <location>
        <begin position="179"/>
        <end position="201"/>
    </location>
</feature>
<proteinExistence type="predicted"/>
<protein>
    <submittedName>
        <fullName evidence="3">Membrane-associated protein</fullName>
    </submittedName>
</protein>
<feature type="transmembrane region" description="Helical" evidence="2">
    <location>
        <begin position="122"/>
        <end position="146"/>
    </location>
</feature>
<reference evidence="3 4" key="1">
    <citation type="journal article" date="2010" name="Stand. Genomic Sci.">
        <title>Complete genome sequence of Cellulomonas flavigena type strain (134).</title>
        <authorList>
            <person name="Abt B."/>
            <person name="Foster B."/>
            <person name="Lapidus A."/>
            <person name="Clum A."/>
            <person name="Sun H."/>
            <person name="Pukall R."/>
            <person name="Lucas S."/>
            <person name="Glavina Del Rio T."/>
            <person name="Nolan M."/>
            <person name="Tice H."/>
            <person name="Cheng J.F."/>
            <person name="Pitluck S."/>
            <person name="Liolios K."/>
            <person name="Ivanova N."/>
            <person name="Mavromatis K."/>
            <person name="Ovchinnikova G."/>
            <person name="Pati A."/>
            <person name="Goodwin L."/>
            <person name="Chen A."/>
            <person name="Palaniappan K."/>
            <person name="Land M."/>
            <person name="Hauser L."/>
            <person name="Chang Y.J."/>
            <person name="Jeffries C.D."/>
            <person name="Rohde M."/>
            <person name="Goker M."/>
            <person name="Woyke T."/>
            <person name="Bristow J."/>
            <person name="Eisen J.A."/>
            <person name="Markowitz V."/>
            <person name="Hugenholtz P."/>
            <person name="Kyrpides N.C."/>
            <person name="Klenk H.P."/>
        </authorList>
    </citation>
    <scope>NUCLEOTIDE SEQUENCE [LARGE SCALE GENOMIC DNA]</scope>
    <source>
        <strain evidence="4">ATCC 482 / DSM 20109 / BCRC 11376 / JCM 18109 / NBRC 3775 / NCIMB 8073 / NRS 134</strain>
    </source>
</reference>
<evidence type="ECO:0000256" key="2">
    <source>
        <dbReference type="SAM" id="Phobius"/>
    </source>
</evidence>
<dbReference type="EMBL" id="CP001964">
    <property type="protein sequence ID" value="ADG75077.1"/>
    <property type="molecule type" value="Genomic_DNA"/>
</dbReference>
<dbReference type="eggNOG" id="COG0586">
    <property type="taxonomic scope" value="Bacteria"/>
</dbReference>
<feature type="compositionally biased region" description="Low complexity" evidence="1">
    <location>
        <begin position="181"/>
        <end position="201"/>
    </location>
</feature>